<evidence type="ECO:0008006" key="2">
    <source>
        <dbReference type="Google" id="ProtNLM"/>
    </source>
</evidence>
<accession>A0A382YQT7</accession>
<dbReference type="InterPro" id="IPR011006">
    <property type="entry name" value="CheY-like_superfamily"/>
</dbReference>
<dbReference type="AlphaFoldDB" id="A0A382YQT7"/>
<protein>
    <recommendedName>
        <fullName evidence="2">Response regulatory domain-containing protein</fullName>
    </recommendedName>
</protein>
<dbReference type="EMBL" id="UINC01177805">
    <property type="protein sequence ID" value="SVD85632.1"/>
    <property type="molecule type" value="Genomic_DNA"/>
</dbReference>
<name>A0A382YQT7_9ZZZZ</name>
<evidence type="ECO:0000313" key="1">
    <source>
        <dbReference type="EMBL" id="SVD85632.1"/>
    </source>
</evidence>
<sequence>MNSSSNLSSRNHHFQDLMLHRIHDILLVASPYDAFILEEDGRLTEQILHEYLGMNLSYAPRVWQANTASYAMDLMARRSVDLVIVMLRISDMDLITFGTQVKKKYKNKPIILLAFDESEINQLPENRDKFIDNIFVWTGNASVFPAIIKNIEDTKNVKRDIR</sequence>
<proteinExistence type="predicted"/>
<reference evidence="1" key="1">
    <citation type="submission" date="2018-05" db="EMBL/GenBank/DDBJ databases">
        <authorList>
            <person name="Lanie J.A."/>
            <person name="Ng W.-L."/>
            <person name="Kazmierczak K.M."/>
            <person name="Andrzejewski T.M."/>
            <person name="Davidsen T.M."/>
            <person name="Wayne K.J."/>
            <person name="Tettelin H."/>
            <person name="Glass J.I."/>
            <person name="Rusch D."/>
            <person name="Podicherti R."/>
            <person name="Tsui H.-C.T."/>
            <person name="Winkler M.E."/>
        </authorList>
    </citation>
    <scope>NUCLEOTIDE SEQUENCE</scope>
</reference>
<gene>
    <name evidence="1" type="ORF">METZ01_LOCUS438486</name>
</gene>
<organism evidence="1">
    <name type="scientific">marine metagenome</name>
    <dbReference type="NCBI Taxonomy" id="408172"/>
    <lineage>
        <taxon>unclassified sequences</taxon>
        <taxon>metagenomes</taxon>
        <taxon>ecological metagenomes</taxon>
    </lineage>
</organism>
<dbReference type="Gene3D" id="3.40.50.2300">
    <property type="match status" value="1"/>
</dbReference>
<dbReference type="SUPFAM" id="SSF52172">
    <property type="entry name" value="CheY-like"/>
    <property type="match status" value="1"/>
</dbReference>
<feature type="non-terminal residue" evidence="1">
    <location>
        <position position="162"/>
    </location>
</feature>